<feature type="region of interest" description="Disordered" evidence="1">
    <location>
        <begin position="160"/>
        <end position="193"/>
    </location>
</feature>
<feature type="region of interest" description="Disordered" evidence="1">
    <location>
        <begin position="248"/>
        <end position="267"/>
    </location>
</feature>
<dbReference type="PANTHER" id="PTHR41404:SF1">
    <property type="entry name" value="SHIELDIN COMPLEX SUBUNIT 3"/>
    <property type="match status" value="1"/>
</dbReference>
<dbReference type="GO" id="GO:2001034">
    <property type="term" value="P:positive regulation of double-strand break repair via nonhomologous end joining"/>
    <property type="evidence" value="ECO:0007669"/>
    <property type="project" value="TreeGrafter"/>
</dbReference>
<name>A0AAW0PZD0_9GOBI</name>
<organism evidence="2 3">
    <name type="scientific">Mugilogobius chulae</name>
    <name type="common">yellowstripe goby</name>
    <dbReference type="NCBI Taxonomy" id="88201"/>
    <lineage>
        <taxon>Eukaryota</taxon>
        <taxon>Metazoa</taxon>
        <taxon>Chordata</taxon>
        <taxon>Craniata</taxon>
        <taxon>Vertebrata</taxon>
        <taxon>Euteleostomi</taxon>
        <taxon>Actinopterygii</taxon>
        <taxon>Neopterygii</taxon>
        <taxon>Teleostei</taxon>
        <taxon>Neoteleostei</taxon>
        <taxon>Acanthomorphata</taxon>
        <taxon>Gobiaria</taxon>
        <taxon>Gobiiformes</taxon>
        <taxon>Gobioidei</taxon>
        <taxon>Gobiidae</taxon>
        <taxon>Gobionellinae</taxon>
        <taxon>Mugilogobius</taxon>
    </lineage>
</organism>
<feature type="compositionally biased region" description="Polar residues" evidence="1">
    <location>
        <begin position="109"/>
        <end position="130"/>
    </location>
</feature>
<evidence type="ECO:0000313" key="3">
    <source>
        <dbReference type="Proteomes" id="UP001460270"/>
    </source>
</evidence>
<dbReference type="EMBL" id="JBBPFD010000003">
    <property type="protein sequence ID" value="KAK7933373.1"/>
    <property type="molecule type" value="Genomic_DNA"/>
</dbReference>
<dbReference type="AlphaFoldDB" id="A0AAW0PZD0"/>
<dbReference type="Proteomes" id="UP001460270">
    <property type="component" value="Unassembled WGS sequence"/>
</dbReference>
<reference evidence="3" key="1">
    <citation type="submission" date="2024-04" db="EMBL/GenBank/DDBJ databases">
        <title>Salinicola lusitanus LLJ914,a marine bacterium isolated from the Okinawa Trough.</title>
        <authorList>
            <person name="Li J."/>
        </authorList>
    </citation>
    <scope>NUCLEOTIDE SEQUENCE [LARGE SCALE GENOMIC DNA]</scope>
</reference>
<dbReference type="InterPro" id="IPR039996">
    <property type="entry name" value="Shieldin_RINN1"/>
</dbReference>
<protein>
    <submittedName>
        <fullName evidence="2">Uncharacterized protein</fullName>
    </submittedName>
</protein>
<proteinExistence type="predicted"/>
<feature type="compositionally biased region" description="Polar residues" evidence="1">
    <location>
        <begin position="178"/>
        <end position="190"/>
    </location>
</feature>
<gene>
    <name evidence="2" type="ORF">WMY93_004269</name>
</gene>
<feature type="compositionally biased region" description="Pro residues" evidence="1">
    <location>
        <begin position="163"/>
        <end position="174"/>
    </location>
</feature>
<dbReference type="GO" id="GO:0045830">
    <property type="term" value="P:positive regulation of isotype switching"/>
    <property type="evidence" value="ECO:0007669"/>
    <property type="project" value="TreeGrafter"/>
</dbReference>
<evidence type="ECO:0000313" key="2">
    <source>
        <dbReference type="EMBL" id="KAK7933373.1"/>
    </source>
</evidence>
<dbReference type="PANTHER" id="PTHR41404">
    <property type="entry name" value="SHIELDIN COMPLEX SUBUNIT 3"/>
    <property type="match status" value="1"/>
</dbReference>
<sequence>MEDVVLHYKSGPDQDLSALIRTTEKLLAPFSCRPPQVFSPWFPSVVDRHLPLRPARSPPRILSAPDLRAEEERERTGLTQEPKQSLIQDLNQTVKPTNPRTEEDREKTGPSQEPTQSLNQGPSQDLNQDLNQTVNSTKNAELEVKSALCESSEAEEGILFVPETPPNPPDPADPGPGLQNQTRAGSNLDSPSKRCWSMFRHRLQSKDQTRVQTSSQRFLQTVSKLQPLQRVKWVIDENNCRDMEQVWRSLSRPSSLPSSLPSPVTLT</sequence>
<keyword evidence="3" id="KW-1185">Reference proteome</keyword>
<feature type="region of interest" description="Disordered" evidence="1">
    <location>
        <begin position="50"/>
        <end position="130"/>
    </location>
</feature>
<comment type="caution">
    <text evidence="2">The sequence shown here is derived from an EMBL/GenBank/DDBJ whole genome shotgun (WGS) entry which is preliminary data.</text>
</comment>
<accession>A0AAW0PZD0</accession>
<evidence type="ECO:0000256" key="1">
    <source>
        <dbReference type="SAM" id="MobiDB-lite"/>
    </source>
</evidence>
<feature type="compositionally biased region" description="Basic and acidic residues" evidence="1">
    <location>
        <begin position="67"/>
        <end position="76"/>
    </location>
</feature>
<feature type="compositionally biased region" description="Polar residues" evidence="1">
    <location>
        <begin position="77"/>
        <end position="99"/>
    </location>
</feature>
<dbReference type="GO" id="GO:2000042">
    <property type="term" value="P:negative regulation of double-strand break repair via homologous recombination"/>
    <property type="evidence" value="ECO:0007669"/>
    <property type="project" value="TreeGrafter"/>
</dbReference>
<dbReference type="CDD" id="cd22293">
    <property type="entry name" value="RBD_SHLD3_N"/>
    <property type="match status" value="1"/>
</dbReference>